<dbReference type="InterPro" id="IPR016192">
    <property type="entry name" value="APOBEC/CMP_deaminase_Zn-bd"/>
</dbReference>
<evidence type="ECO:0000256" key="1">
    <source>
        <dbReference type="ARBA" id="ARBA00002151"/>
    </source>
</evidence>
<keyword evidence="14" id="KW-0378">Hydrolase</keyword>
<keyword evidence="9 14" id="KW-0521">NADP</keyword>
<dbReference type="Pfam" id="PF01872">
    <property type="entry name" value="RibD_C"/>
    <property type="match status" value="1"/>
</dbReference>
<dbReference type="InterPro" id="IPR004794">
    <property type="entry name" value="Eubact_RibD"/>
</dbReference>
<dbReference type="EC" id="3.5.4.26" evidence="14"/>
<evidence type="ECO:0000256" key="5">
    <source>
        <dbReference type="ARBA" id="ARBA00007417"/>
    </source>
</evidence>
<dbReference type="InterPro" id="IPR050765">
    <property type="entry name" value="Riboflavin_Biosynth_HTPR"/>
</dbReference>
<evidence type="ECO:0000256" key="9">
    <source>
        <dbReference type="ARBA" id="ARBA00022857"/>
    </source>
</evidence>
<feature type="binding site" evidence="16">
    <location>
        <position position="261"/>
    </location>
    <ligand>
        <name>substrate</name>
    </ligand>
</feature>
<dbReference type="EMBL" id="FXAR01000006">
    <property type="protein sequence ID" value="SMG31105.1"/>
    <property type="molecule type" value="Genomic_DNA"/>
</dbReference>
<dbReference type="EC" id="1.1.1.193" evidence="14"/>
<keyword evidence="6 14" id="KW-0686">Riboflavin biosynthesis</keyword>
<dbReference type="SUPFAM" id="SSF53597">
    <property type="entry name" value="Dihydrofolate reductase-like"/>
    <property type="match status" value="1"/>
</dbReference>
<keyword evidence="11" id="KW-0511">Multifunctional enzyme</keyword>
<feature type="binding site" evidence="16">
    <location>
        <position position="202"/>
    </location>
    <ligand>
        <name>substrate</name>
    </ligand>
</feature>
<dbReference type="Gene3D" id="3.40.430.10">
    <property type="entry name" value="Dihydrofolate Reductase, subunit A"/>
    <property type="match status" value="2"/>
</dbReference>
<evidence type="ECO:0000256" key="2">
    <source>
        <dbReference type="ARBA" id="ARBA00004882"/>
    </source>
</evidence>
<evidence type="ECO:0000256" key="4">
    <source>
        <dbReference type="ARBA" id="ARBA00005259"/>
    </source>
</evidence>
<comment type="pathway">
    <text evidence="3 14">Cofactor biosynthesis; riboflavin biosynthesis; 5-amino-6-(D-ribitylamino)uracil from GTP: step 3/4.</text>
</comment>
<evidence type="ECO:0000256" key="7">
    <source>
        <dbReference type="ARBA" id="ARBA00022723"/>
    </source>
</evidence>
<dbReference type="SUPFAM" id="SSF53927">
    <property type="entry name" value="Cytidine deaminase-like"/>
    <property type="match status" value="1"/>
</dbReference>
<feature type="binding site" evidence="16">
    <location>
        <position position="205"/>
    </location>
    <ligand>
        <name>substrate</name>
    </ligand>
</feature>
<dbReference type="InterPro" id="IPR016193">
    <property type="entry name" value="Cytidine_deaminase-like"/>
</dbReference>
<feature type="binding site" evidence="16">
    <location>
        <position position="182"/>
    </location>
    <ligand>
        <name>substrate</name>
    </ligand>
</feature>
<dbReference type="Proteomes" id="UP000193309">
    <property type="component" value="Unassembled WGS sequence"/>
</dbReference>
<feature type="binding site" evidence="16">
    <location>
        <begin position="263"/>
        <end position="269"/>
    </location>
    <ligand>
        <name>NADP(+)</name>
        <dbReference type="ChEBI" id="CHEBI:58349"/>
    </ligand>
</feature>
<dbReference type="PANTHER" id="PTHR38011:SF7">
    <property type="entry name" value="2,5-DIAMINO-6-RIBOSYLAMINO-4(3H)-PYRIMIDINONE 5'-PHOSPHATE REDUCTASE"/>
    <property type="match status" value="1"/>
</dbReference>
<feature type="domain" description="CMP/dCMP-type deaminase" evidence="18">
    <location>
        <begin position="2"/>
        <end position="124"/>
    </location>
</feature>
<comment type="similarity">
    <text evidence="5 14">In the C-terminal section; belongs to the HTP reductase family.</text>
</comment>
<evidence type="ECO:0000256" key="14">
    <source>
        <dbReference type="PIRNR" id="PIRNR006769"/>
    </source>
</evidence>
<dbReference type="UniPathway" id="UPA00275">
    <property type="reaction ID" value="UER00401"/>
</dbReference>
<keyword evidence="7 14" id="KW-0479">Metal-binding</keyword>
<dbReference type="CDD" id="cd01284">
    <property type="entry name" value="Riboflavin_deaminase-reductase"/>
    <property type="match status" value="1"/>
</dbReference>
<evidence type="ECO:0000256" key="8">
    <source>
        <dbReference type="ARBA" id="ARBA00022833"/>
    </source>
</evidence>
<dbReference type="RefSeq" id="WP_085550009.1">
    <property type="nucleotide sequence ID" value="NZ_FXAR01000006.1"/>
</dbReference>
<name>A0A1X7JRW2_9CORY</name>
<feature type="binding site" evidence="16">
    <location>
        <position position="168"/>
    </location>
    <ligand>
        <name>NADP(+)</name>
        <dbReference type="ChEBI" id="CHEBI:58349"/>
    </ligand>
</feature>
<comment type="similarity">
    <text evidence="4 14">In the N-terminal section; belongs to the cytidine and deoxycytidylate deaminase family.</text>
</comment>
<evidence type="ECO:0000313" key="19">
    <source>
        <dbReference type="EMBL" id="SMG31105.1"/>
    </source>
</evidence>
<proteinExistence type="inferred from homology"/>
<feature type="active site" description="Proton donor" evidence="15">
    <location>
        <position position="54"/>
    </location>
</feature>
<comment type="catalytic activity">
    <reaction evidence="12 14">
        <text>5-amino-6-(5-phospho-D-ribitylamino)uracil + NADP(+) = 5-amino-6-(5-phospho-D-ribosylamino)uracil + NADPH + H(+)</text>
        <dbReference type="Rhea" id="RHEA:17845"/>
        <dbReference type="ChEBI" id="CHEBI:15378"/>
        <dbReference type="ChEBI" id="CHEBI:57783"/>
        <dbReference type="ChEBI" id="CHEBI:58349"/>
        <dbReference type="ChEBI" id="CHEBI:58421"/>
        <dbReference type="ChEBI" id="CHEBI:58453"/>
        <dbReference type="EC" id="1.1.1.193"/>
    </reaction>
</comment>
<dbReference type="Pfam" id="PF00383">
    <property type="entry name" value="dCMP_cyt_deam_1"/>
    <property type="match status" value="1"/>
</dbReference>
<keyword evidence="8 14" id="KW-0862">Zinc</keyword>
<comment type="catalytic activity">
    <reaction evidence="13 14">
        <text>2,5-diamino-6-hydroxy-4-(5-phosphoribosylamino)-pyrimidine + H2O + H(+) = 5-amino-6-(5-phospho-D-ribosylamino)uracil + NH4(+)</text>
        <dbReference type="Rhea" id="RHEA:21868"/>
        <dbReference type="ChEBI" id="CHEBI:15377"/>
        <dbReference type="ChEBI" id="CHEBI:15378"/>
        <dbReference type="ChEBI" id="CHEBI:28938"/>
        <dbReference type="ChEBI" id="CHEBI:58453"/>
        <dbReference type="ChEBI" id="CHEBI:58614"/>
        <dbReference type="EC" id="3.5.4.26"/>
    </reaction>
</comment>
<organism evidence="19 20">
    <name type="scientific">Corynebacterium pollutisoli</name>
    <dbReference type="NCBI Taxonomy" id="1610489"/>
    <lineage>
        <taxon>Bacteria</taxon>
        <taxon>Bacillati</taxon>
        <taxon>Actinomycetota</taxon>
        <taxon>Actinomycetes</taxon>
        <taxon>Mycobacteriales</taxon>
        <taxon>Corynebacteriaceae</taxon>
        <taxon>Corynebacterium</taxon>
    </lineage>
</organism>
<comment type="pathway">
    <text evidence="2 14">Cofactor biosynthesis; riboflavin biosynthesis; 5-amino-6-(D-ribitylamino)uracil from GTP: step 2/4.</text>
</comment>
<evidence type="ECO:0000256" key="3">
    <source>
        <dbReference type="ARBA" id="ARBA00004910"/>
    </source>
</evidence>
<comment type="function">
    <text evidence="1 14">Converts 2,5-diamino-6-(ribosylamino)-4(3h)-pyrimidinone 5'-phosphate into 5-amino-6-(ribosylamino)-2,4(1h,3h)-pyrimidinedione 5'-phosphate.</text>
</comment>
<keyword evidence="10 14" id="KW-0560">Oxidoreductase</keyword>
<evidence type="ECO:0000313" key="20">
    <source>
        <dbReference type="Proteomes" id="UP000193309"/>
    </source>
</evidence>
<keyword evidence="20" id="KW-1185">Reference proteome</keyword>
<evidence type="ECO:0000256" key="10">
    <source>
        <dbReference type="ARBA" id="ARBA00023002"/>
    </source>
</evidence>
<evidence type="ECO:0000259" key="18">
    <source>
        <dbReference type="PROSITE" id="PS51747"/>
    </source>
</evidence>
<evidence type="ECO:0000256" key="6">
    <source>
        <dbReference type="ARBA" id="ARBA00022619"/>
    </source>
</evidence>
<dbReference type="GO" id="GO:0009231">
    <property type="term" value="P:riboflavin biosynthetic process"/>
    <property type="evidence" value="ECO:0007669"/>
    <property type="project" value="UniProtKB-UniPathway"/>
</dbReference>
<dbReference type="PIRSF" id="PIRSF006769">
    <property type="entry name" value="RibD"/>
    <property type="match status" value="1"/>
</dbReference>
<accession>A0A1X7JRW2</accession>
<dbReference type="AlphaFoldDB" id="A0A1X7JRW2"/>
<feature type="binding site" evidence="16">
    <location>
        <position position="152"/>
    </location>
    <ligand>
        <name>NADP(+)</name>
        <dbReference type="ChEBI" id="CHEBI:58349"/>
    </ligand>
</feature>
<dbReference type="GO" id="GO:0008703">
    <property type="term" value="F:5-amino-6-(5-phosphoribosylamino)uracil reductase activity"/>
    <property type="evidence" value="ECO:0007669"/>
    <property type="project" value="UniProtKB-EC"/>
</dbReference>
<dbReference type="STRING" id="1610489.SAMN06295981_1915"/>
<dbReference type="PROSITE" id="PS51747">
    <property type="entry name" value="CYT_DCMP_DEAMINASES_2"/>
    <property type="match status" value="1"/>
</dbReference>
<gene>
    <name evidence="19" type="ORF">SAMN06295981_1915</name>
</gene>
<dbReference type="PANTHER" id="PTHR38011">
    <property type="entry name" value="DIHYDROFOLATE REDUCTASE FAMILY PROTEIN (AFU_ORTHOLOGUE AFUA_8G06820)"/>
    <property type="match status" value="1"/>
</dbReference>
<evidence type="ECO:0000256" key="12">
    <source>
        <dbReference type="ARBA" id="ARBA00049861"/>
    </source>
</evidence>
<evidence type="ECO:0000256" key="11">
    <source>
        <dbReference type="ARBA" id="ARBA00023268"/>
    </source>
</evidence>
<dbReference type="InterPro" id="IPR002125">
    <property type="entry name" value="CMP_dCMP_dom"/>
</dbReference>
<feature type="binding site" evidence="16">
    <location>
        <position position="198"/>
    </location>
    <ligand>
        <name>NADP(+)</name>
        <dbReference type="ChEBI" id="CHEBI:58349"/>
    </ligand>
</feature>
<evidence type="ECO:0000256" key="16">
    <source>
        <dbReference type="PIRSR" id="PIRSR006769-2"/>
    </source>
</evidence>
<evidence type="ECO:0000256" key="13">
    <source>
        <dbReference type="ARBA" id="ARBA00049886"/>
    </source>
</evidence>
<sequence>MEDIGRALAAALGRGEGVRGHTSPNPPVGAAILDRTGELVGQGATQPAGGPHAEVMALREAGERAAGGTAVVTLEPCHHQGRTGPCSQALLDAGIDTVYYCQPDPNPVATGGADFLRENGVNAECLNHEVDALIPWLTSVHRNRPSVTLKFAQTLDGFTAALDGSSQWITGETARRHVHRDRTKRDAIIVGTGTAIADNPSLTARDGDRELPNQPRRVVIGGRSLAGHAPNLHRLGFEQYRGIPDALWQLWETGARDVLVEGGAQLASGFLEAGLVDHIQAYIAPTLLGQGRGVLAGAVGLTITDAVRFGTPRITRLGDDVLLEMTRKD</sequence>
<dbReference type="InterPro" id="IPR002734">
    <property type="entry name" value="RibDG_C"/>
</dbReference>
<feature type="binding site" evidence="17">
    <location>
        <position position="86"/>
    </location>
    <ligand>
        <name>Zn(2+)</name>
        <dbReference type="ChEBI" id="CHEBI:29105"/>
        <note>catalytic</note>
    </ligand>
</feature>
<dbReference type="GO" id="GO:0008270">
    <property type="term" value="F:zinc ion binding"/>
    <property type="evidence" value="ECO:0007669"/>
    <property type="project" value="InterPro"/>
</dbReference>
<feature type="binding site" evidence="16">
    <location>
        <position position="166"/>
    </location>
    <ligand>
        <name>substrate</name>
    </ligand>
</feature>
<feature type="binding site" evidence="17">
    <location>
        <position position="52"/>
    </location>
    <ligand>
        <name>Zn(2+)</name>
        <dbReference type="ChEBI" id="CHEBI:29105"/>
        <note>catalytic</note>
    </ligand>
</feature>
<dbReference type="OrthoDB" id="9800865at2"/>
<feature type="binding site" evidence="16">
    <location>
        <position position="194"/>
    </location>
    <ligand>
        <name>NADP(+)</name>
        <dbReference type="ChEBI" id="CHEBI:58349"/>
    </ligand>
</feature>
<reference evidence="20" key="1">
    <citation type="submission" date="2017-04" db="EMBL/GenBank/DDBJ databases">
        <authorList>
            <person name="Varghese N."/>
            <person name="Submissions S."/>
        </authorList>
    </citation>
    <scope>NUCLEOTIDE SEQUENCE [LARGE SCALE GENOMIC DNA]</scope>
    <source>
        <strain evidence="20">VDS</strain>
    </source>
</reference>
<evidence type="ECO:0000256" key="17">
    <source>
        <dbReference type="PIRSR" id="PIRSR006769-3"/>
    </source>
</evidence>
<dbReference type="NCBIfam" id="TIGR00326">
    <property type="entry name" value="eubact_ribD"/>
    <property type="match status" value="1"/>
</dbReference>
<comment type="cofactor">
    <cofactor evidence="14 17">
        <name>Zn(2+)</name>
        <dbReference type="ChEBI" id="CHEBI:29105"/>
    </cofactor>
    <text evidence="14 17">Binds 1 zinc ion.</text>
</comment>
<evidence type="ECO:0000256" key="15">
    <source>
        <dbReference type="PIRSR" id="PIRSR006769-1"/>
    </source>
</evidence>
<feature type="binding site" evidence="17">
    <location>
        <position position="77"/>
    </location>
    <ligand>
        <name>Zn(2+)</name>
        <dbReference type="ChEBI" id="CHEBI:29105"/>
        <note>catalytic</note>
    </ligand>
</feature>
<dbReference type="Gene3D" id="3.40.140.10">
    <property type="entry name" value="Cytidine Deaminase, domain 2"/>
    <property type="match status" value="1"/>
</dbReference>
<dbReference type="GO" id="GO:0008835">
    <property type="term" value="F:diaminohydroxyphosphoribosylaminopyrimidine deaminase activity"/>
    <property type="evidence" value="ECO:0007669"/>
    <property type="project" value="UniProtKB-EC"/>
</dbReference>
<dbReference type="InterPro" id="IPR024072">
    <property type="entry name" value="DHFR-like_dom_sf"/>
</dbReference>
<dbReference type="PROSITE" id="PS00903">
    <property type="entry name" value="CYT_DCMP_DEAMINASES_1"/>
    <property type="match status" value="1"/>
</dbReference>
<protein>
    <recommendedName>
        <fullName evidence="14">Riboflavin biosynthesis protein RibD</fullName>
    </recommendedName>
    <domain>
        <recommendedName>
            <fullName evidence="14">Diaminohydroxyphosphoribosylaminopyrimidine deaminase</fullName>
            <shortName evidence="14">DRAP deaminase</shortName>
            <ecNumber evidence="14">3.5.4.26</ecNumber>
        </recommendedName>
        <alternativeName>
            <fullName evidence="14">Riboflavin-specific deaminase</fullName>
        </alternativeName>
    </domain>
    <domain>
        <recommendedName>
            <fullName evidence="14">5-amino-6-(5-phosphoribosylamino)uracil reductase</fullName>
            <ecNumber evidence="14">1.1.1.193</ecNumber>
        </recommendedName>
        <alternativeName>
            <fullName evidence="14">HTP reductase</fullName>
        </alternativeName>
    </domain>
</protein>